<dbReference type="SMART" id="SM00054">
    <property type="entry name" value="EFh"/>
    <property type="match status" value="2"/>
</dbReference>
<dbReference type="CDD" id="cd00051">
    <property type="entry name" value="EFh"/>
    <property type="match status" value="1"/>
</dbReference>
<dbReference type="OMA" id="ANWENYR"/>
<dbReference type="InterPro" id="IPR011992">
    <property type="entry name" value="EF-hand-dom_pair"/>
</dbReference>
<dbReference type="Gene3D" id="3.80.10.10">
    <property type="entry name" value="Ribonuclease Inhibitor"/>
    <property type="match status" value="1"/>
</dbReference>
<organism evidence="4 5">
    <name type="scientific">Saprolegnia parasitica (strain CBS 223.65)</name>
    <dbReference type="NCBI Taxonomy" id="695850"/>
    <lineage>
        <taxon>Eukaryota</taxon>
        <taxon>Sar</taxon>
        <taxon>Stramenopiles</taxon>
        <taxon>Oomycota</taxon>
        <taxon>Saprolegniomycetes</taxon>
        <taxon>Saprolegniales</taxon>
        <taxon>Saprolegniaceae</taxon>
        <taxon>Saprolegnia</taxon>
    </lineage>
</organism>
<dbReference type="GO" id="GO:0005509">
    <property type="term" value="F:calcium ion binding"/>
    <property type="evidence" value="ECO:0007669"/>
    <property type="project" value="InterPro"/>
</dbReference>
<dbReference type="OrthoDB" id="120976at2759"/>
<proteinExistence type="predicted"/>
<dbReference type="PANTHER" id="PTHR24114:SF2">
    <property type="entry name" value="F-BOX DOMAIN-CONTAINING PROTEIN-RELATED"/>
    <property type="match status" value="1"/>
</dbReference>
<name>A0A067CT77_SAPPC</name>
<reference evidence="4 5" key="1">
    <citation type="journal article" date="2013" name="PLoS Genet.">
        <title>Distinctive expansion of potential virulence genes in the genome of the oomycete fish pathogen Saprolegnia parasitica.</title>
        <authorList>
            <person name="Jiang R.H."/>
            <person name="de Bruijn I."/>
            <person name="Haas B.J."/>
            <person name="Belmonte R."/>
            <person name="Lobach L."/>
            <person name="Christie J."/>
            <person name="van den Ackerveken G."/>
            <person name="Bottin A."/>
            <person name="Bulone V."/>
            <person name="Diaz-Moreno S.M."/>
            <person name="Dumas B."/>
            <person name="Fan L."/>
            <person name="Gaulin E."/>
            <person name="Govers F."/>
            <person name="Grenville-Briggs L.J."/>
            <person name="Horner N.R."/>
            <person name="Levin J.Z."/>
            <person name="Mammella M."/>
            <person name="Meijer H.J."/>
            <person name="Morris P."/>
            <person name="Nusbaum C."/>
            <person name="Oome S."/>
            <person name="Phillips A.J."/>
            <person name="van Rooyen D."/>
            <person name="Rzeszutek E."/>
            <person name="Saraiva M."/>
            <person name="Secombes C.J."/>
            <person name="Seidl M.F."/>
            <person name="Snel B."/>
            <person name="Stassen J.H."/>
            <person name="Sykes S."/>
            <person name="Tripathy S."/>
            <person name="van den Berg H."/>
            <person name="Vega-Arreguin J.C."/>
            <person name="Wawra S."/>
            <person name="Young S.K."/>
            <person name="Zeng Q."/>
            <person name="Dieguez-Uribeondo J."/>
            <person name="Russ C."/>
            <person name="Tyler B.M."/>
            <person name="van West P."/>
        </authorList>
    </citation>
    <scope>NUCLEOTIDE SEQUENCE [LARGE SCALE GENOMIC DNA]</scope>
    <source>
        <strain evidence="4 5">CBS 223.65</strain>
    </source>
</reference>
<dbReference type="InterPro" id="IPR002048">
    <property type="entry name" value="EF_hand_dom"/>
</dbReference>
<dbReference type="AlphaFoldDB" id="A0A067CT77"/>
<dbReference type="SUPFAM" id="SSF47473">
    <property type="entry name" value="EF-hand"/>
    <property type="match status" value="1"/>
</dbReference>
<dbReference type="RefSeq" id="XP_012196916.1">
    <property type="nucleotide sequence ID" value="XM_012341526.1"/>
</dbReference>
<dbReference type="SUPFAM" id="SSF52047">
    <property type="entry name" value="RNI-like"/>
    <property type="match status" value="1"/>
</dbReference>
<accession>A0A067CT77</accession>
<gene>
    <name evidence="4" type="ORF">SPRG_02942</name>
</gene>
<protein>
    <recommendedName>
        <fullName evidence="3">EF-hand domain-containing protein</fullName>
    </recommendedName>
</protein>
<dbReference type="KEGG" id="spar:SPRG_02942"/>
<dbReference type="PROSITE" id="PS50222">
    <property type="entry name" value="EF_HAND_2"/>
    <property type="match status" value="2"/>
</dbReference>
<dbReference type="SMART" id="SM00368">
    <property type="entry name" value="LRR_RI"/>
    <property type="match status" value="6"/>
</dbReference>
<dbReference type="Proteomes" id="UP000030745">
    <property type="component" value="Unassembled WGS sequence"/>
</dbReference>
<dbReference type="PANTHER" id="PTHR24114">
    <property type="entry name" value="LEUCINE RICH REPEAT FAMILY PROTEIN"/>
    <property type="match status" value="1"/>
</dbReference>
<sequence length="1273" mass="142394">MLHGTPGRKRPKDSKYGLSWYKNTFETEGLSINEKGEITASPPTPDVADATDASATVLARHPLVSTPPRTRQHAAAWTRRQEKKLEPLGVRPSPKNSAPTKLLGRMSWDPDVLEIRETSRRGHEPLPPEIAKLQAGSVESRPTSQPVREILKQSALPYQPRAGSTATFTNLPRQSSFFDRSVDRLVASPRVMRMDDHDAEDLLEALESPVRPPLKSSPSFGLTRVNQKKYFGAPARQTFYADYRELAAKQQLYAIPMGTGIDASSRGETKADAKDVASPRTHCLTKSIMAGRPAIPLVIRKNTTNVFDFSYQSLGDAYMEQFAECVGSLPFLEEINVRDNRLSDMGLHRLLTAVHEHLRLRKLDISENTIGSNAAKILRTMIASPSCTLQHLVMAKADIDDFECAAFMSAFEKNASVEELVMPRNRIGEAEQLNVVKPEITTGGEAIASMLYVNEKLAKLDLSWNLLRLESGVTLAHSLEYNRKLLELHIAYNACGDAGAMMFGRVLSLNSTLRVLDLSYNNVGCRGALVLASAASKTKSLRLLLLNGNNIGKEGGRAIMFAMCNNKSDHGIDIEIAGCNLASTGKSEKAMFDPTNPAGEYNLDLSEPFDQMIATELLRLATYKKGCRFEKLKHHSRVERVKNKQQKKTKELRIDSAALQAVFLGLNMRPTLPTLDAILAAMKQLQPPTSAAPSDEFDFSNMFFLALFCVIDADLSGGIDARELQTALQMLDIHMTDHDVINVIAQYDLDSSGTIEGPEFVEFIKSYVRRQSTMSAKDQAFALRDVATNQVWHVPQEGRLEVVFVYEREATFDSDDARHRLSDGGVAQLIKNIQSQAKSSAEKLDLLNMAVHDSEILFTAPQAYELLDQCGGLAKDVRVKEIANLVLQMLTAREAQRLVSMALSLRERAMLKLELGNAYTVIMGNPTAHFSLDLSAPTDRWVARKLVEIAQSEKKASIASRRGDTSQHANWENYRNETLDGQRIVLTTSFFDSLPQAGRLEFDYVSTRRPPPGAQALSDRRYIQLLKELARDTYYVDISEHDKHTATVVSPARARWQKIRDSVRRDRFFNLTTFAQAHIFRIKNSKEEIRLKLIQIEIVTSDRYLTVAQASRIVLSMPIGNFGRVEAARVLFSRLMDVENFVDILDELSVPEQKMLATYLGWLNILNPLKPDRYYVLDMSVLEDYAVAKILVHLAIVEEGDNWVDYSYAPIKNEPPLPNWVLPASWDADDTGKGEGPRRNGILKLRFRSTPEDGCEPDWDARQEMKKRVLCGP</sequence>
<dbReference type="InterPro" id="IPR052394">
    <property type="entry name" value="LRR-containing"/>
</dbReference>
<evidence type="ECO:0000259" key="3">
    <source>
        <dbReference type="PROSITE" id="PS50222"/>
    </source>
</evidence>
<evidence type="ECO:0000256" key="2">
    <source>
        <dbReference type="SAM" id="MobiDB-lite"/>
    </source>
</evidence>
<dbReference type="InterPro" id="IPR018247">
    <property type="entry name" value="EF_Hand_1_Ca_BS"/>
</dbReference>
<dbReference type="EMBL" id="KK583195">
    <property type="protein sequence ID" value="KDO32465.1"/>
    <property type="molecule type" value="Genomic_DNA"/>
</dbReference>
<feature type="region of interest" description="Disordered" evidence="2">
    <location>
        <begin position="32"/>
        <end position="51"/>
    </location>
</feature>
<dbReference type="InterPro" id="IPR001611">
    <property type="entry name" value="Leu-rich_rpt"/>
</dbReference>
<dbReference type="Pfam" id="PF13516">
    <property type="entry name" value="LRR_6"/>
    <property type="match status" value="3"/>
</dbReference>
<feature type="domain" description="EF-hand" evidence="3">
    <location>
        <begin position="699"/>
        <end position="734"/>
    </location>
</feature>
<dbReference type="InterPro" id="IPR032675">
    <property type="entry name" value="LRR_dom_sf"/>
</dbReference>
<evidence type="ECO:0000313" key="5">
    <source>
        <dbReference type="Proteomes" id="UP000030745"/>
    </source>
</evidence>
<dbReference type="VEuPathDB" id="FungiDB:SPRG_02942"/>
<dbReference type="Gene3D" id="1.10.238.10">
    <property type="entry name" value="EF-hand"/>
    <property type="match status" value="1"/>
</dbReference>
<evidence type="ECO:0000313" key="4">
    <source>
        <dbReference type="EMBL" id="KDO32465.1"/>
    </source>
</evidence>
<feature type="domain" description="EF-hand" evidence="3">
    <location>
        <begin position="735"/>
        <end position="770"/>
    </location>
</feature>
<dbReference type="PROSITE" id="PS00018">
    <property type="entry name" value="EF_HAND_1"/>
    <property type="match status" value="1"/>
</dbReference>
<dbReference type="GeneID" id="24125478"/>
<keyword evidence="5" id="KW-1185">Reference proteome</keyword>
<evidence type="ECO:0000256" key="1">
    <source>
        <dbReference type="ARBA" id="ARBA00022837"/>
    </source>
</evidence>
<keyword evidence="1" id="KW-0106">Calcium</keyword>